<feature type="transmembrane region" description="Helical" evidence="5">
    <location>
        <begin position="188"/>
        <end position="212"/>
    </location>
</feature>
<feature type="transmembrane region" description="Helical" evidence="5">
    <location>
        <begin position="251"/>
        <end position="270"/>
    </location>
</feature>
<comment type="subcellular location">
    <subcellularLocation>
        <location evidence="1">Membrane</location>
        <topology evidence="1">Multi-pass membrane protein</topology>
    </subcellularLocation>
</comment>
<feature type="transmembrane region" description="Helical" evidence="5">
    <location>
        <begin position="224"/>
        <end position="245"/>
    </location>
</feature>
<dbReference type="InterPro" id="IPR005828">
    <property type="entry name" value="MFS_sugar_transport-like"/>
</dbReference>
<dbReference type="EMBL" id="DS268582">
    <property type="protein sequence ID" value="EFO91813.1"/>
    <property type="molecule type" value="Genomic_DNA"/>
</dbReference>
<feature type="transmembrane region" description="Helical" evidence="5">
    <location>
        <begin position="330"/>
        <end position="351"/>
    </location>
</feature>
<dbReference type="GO" id="GO:0022857">
    <property type="term" value="F:transmembrane transporter activity"/>
    <property type="evidence" value="ECO:0007669"/>
    <property type="project" value="InterPro"/>
</dbReference>
<evidence type="ECO:0000256" key="3">
    <source>
        <dbReference type="ARBA" id="ARBA00022989"/>
    </source>
</evidence>
<dbReference type="Gene3D" id="1.20.1250.20">
    <property type="entry name" value="MFS general substrate transporter like domains"/>
    <property type="match status" value="1"/>
</dbReference>
<gene>
    <name evidence="7" type="ORF">CRE_07791</name>
</gene>
<dbReference type="GO" id="GO:0016020">
    <property type="term" value="C:membrane"/>
    <property type="evidence" value="ECO:0007669"/>
    <property type="project" value="UniProtKB-SubCell"/>
</dbReference>
<dbReference type="SUPFAM" id="SSF103473">
    <property type="entry name" value="MFS general substrate transporter"/>
    <property type="match status" value="1"/>
</dbReference>
<dbReference type="PANTHER" id="PTHR24064">
    <property type="entry name" value="SOLUTE CARRIER FAMILY 22 MEMBER"/>
    <property type="match status" value="1"/>
</dbReference>
<dbReference type="AlphaFoldDB" id="E3NB61"/>
<dbReference type="PROSITE" id="PS00217">
    <property type="entry name" value="SUGAR_TRANSPORT_2"/>
    <property type="match status" value="1"/>
</dbReference>
<feature type="transmembrane region" description="Helical" evidence="5">
    <location>
        <begin position="438"/>
        <end position="456"/>
    </location>
</feature>
<feature type="transmembrane region" description="Helical" evidence="5">
    <location>
        <begin position="166"/>
        <end position="182"/>
    </location>
</feature>
<feature type="transmembrane region" description="Helical" evidence="5">
    <location>
        <begin position="508"/>
        <end position="528"/>
    </location>
</feature>
<dbReference type="InParanoid" id="E3NB61"/>
<evidence type="ECO:0000259" key="6">
    <source>
        <dbReference type="PROSITE" id="PS50850"/>
    </source>
</evidence>
<evidence type="ECO:0000313" key="7">
    <source>
        <dbReference type="EMBL" id="EFO91813.1"/>
    </source>
</evidence>
<organism evidence="8">
    <name type="scientific">Caenorhabditis remanei</name>
    <name type="common">Caenorhabditis vulgaris</name>
    <dbReference type="NCBI Taxonomy" id="31234"/>
    <lineage>
        <taxon>Eukaryota</taxon>
        <taxon>Metazoa</taxon>
        <taxon>Ecdysozoa</taxon>
        <taxon>Nematoda</taxon>
        <taxon>Chromadorea</taxon>
        <taxon>Rhabditida</taxon>
        <taxon>Rhabditina</taxon>
        <taxon>Rhabditomorpha</taxon>
        <taxon>Rhabditoidea</taxon>
        <taxon>Rhabditidae</taxon>
        <taxon>Peloderinae</taxon>
        <taxon>Caenorhabditis</taxon>
    </lineage>
</organism>
<evidence type="ECO:0000313" key="8">
    <source>
        <dbReference type="Proteomes" id="UP000008281"/>
    </source>
</evidence>
<keyword evidence="3 5" id="KW-1133">Transmembrane helix</keyword>
<dbReference type="OrthoDB" id="3936150at2759"/>
<reference evidence="7" key="1">
    <citation type="submission" date="2007-07" db="EMBL/GenBank/DDBJ databases">
        <title>PCAP assembly of the Caenorhabditis remanei genome.</title>
        <authorList>
            <consortium name="The Caenorhabditis remanei Sequencing Consortium"/>
            <person name="Wilson R.K."/>
        </authorList>
    </citation>
    <scope>NUCLEOTIDE SEQUENCE [LARGE SCALE GENOMIC DNA]</scope>
    <source>
        <strain evidence="7">PB4641</strain>
    </source>
</reference>
<name>E3NB61_CAERE</name>
<feature type="transmembrane region" description="Helical" evidence="5">
    <location>
        <begin position="468"/>
        <end position="488"/>
    </location>
</feature>
<protein>
    <recommendedName>
        <fullName evidence="6">Major facilitator superfamily (MFS) profile domain-containing protein</fullName>
    </recommendedName>
</protein>
<dbReference type="InterPro" id="IPR020846">
    <property type="entry name" value="MFS_dom"/>
</dbReference>
<dbReference type="eggNOG" id="KOG0255">
    <property type="taxonomic scope" value="Eukaryota"/>
</dbReference>
<evidence type="ECO:0000256" key="2">
    <source>
        <dbReference type="ARBA" id="ARBA00022692"/>
    </source>
</evidence>
<evidence type="ECO:0000256" key="5">
    <source>
        <dbReference type="SAM" id="Phobius"/>
    </source>
</evidence>
<keyword evidence="8" id="KW-1185">Reference proteome</keyword>
<proteinExistence type="predicted"/>
<feature type="transmembrane region" description="Helical" evidence="5">
    <location>
        <begin position="403"/>
        <end position="426"/>
    </location>
</feature>
<accession>E3NB61</accession>
<dbReference type="STRING" id="31234.E3NB61"/>
<feature type="transmembrane region" description="Helical" evidence="5">
    <location>
        <begin position="47"/>
        <end position="66"/>
    </location>
</feature>
<dbReference type="InterPro" id="IPR036259">
    <property type="entry name" value="MFS_trans_sf"/>
</dbReference>
<dbReference type="Pfam" id="PF00083">
    <property type="entry name" value="Sugar_tr"/>
    <property type="match status" value="1"/>
</dbReference>
<dbReference type="PROSITE" id="PS50850">
    <property type="entry name" value="MFS"/>
    <property type="match status" value="1"/>
</dbReference>
<keyword evidence="4 5" id="KW-0472">Membrane</keyword>
<dbReference type="OMA" id="EIGFIQT"/>
<evidence type="ECO:0000256" key="1">
    <source>
        <dbReference type="ARBA" id="ARBA00004141"/>
    </source>
</evidence>
<keyword evidence="2 5" id="KW-0812">Transmembrane</keyword>
<evidence type="ECO:0000256" key="4">
    <source>
        <dbReference type="ARBA" id="ARBA00023136"/>
    </source>
</evidence>
<dbReference type="HOGENOM" id="CLU_001265_33_2_1"/>
<sequence>MSQPSSSSDPETPESELEESLNILEKPLKNGKKVSEANGEAHGLDDYIQMGGYVLLVCLAAELLILPQVSSMFYMMYAGAAPRVLSCDNTVFDSQLEGKEICFEIDQIGNCSHPNFQYQFKSINVEYNYFCDTSKLVKNSISIQMIGVLTGSIVFGQISDSFGRKIGTQFASIGMFIGWLIVVQSRNLLHFTVSRTILGFFTGGSVSVINVFIMENIPKKHRMWINMAITWSPNMPIYSLFAWIAGDWKTLAYINAFVCLPGFFFFQFFIHESPRWLVTKGKISEAVQVLKRQLKTSNQLHLIHEDLEDNLNMEYAKTVKQNTRKTKFSYYHLFVTPRLAITTAALAYSYWATSIINYGVLFNMEKLSGSIYWNSVWTGLMRYACNLSFGWADLKFKRIGRKFIHTSGLVIIFISLSVVVACYALHMNHEMKDVIRISILLASSMTSQIYIADGIVANELFPTPIRTIGYSFIQTWNRVGVVCSPFIFYLVSAKKLTLSSATCFQADYWLALPFCCMIFFSLIDTFSFECLLPETKGRHLVEHMPPRHEWWFGAGKVDKIVEEEEDVGEELRPLEA</sequence>
<feature type="domain" description="Major facilitator superfamily (MFS) profile" evidence="6">
    <location>
        <begin position="74"/>
        <end position="536"/>
    </location>
</feature>
<dbReference type="Proteomes" id="UP000008281">
    <property type="component" value="Unassembled WGS sequence"/>
</dbReference>
<dbReference type="InterPro" id="IPR005829">
    <property type="entry name" value="Sugar_transporter_CS"/>
</dbReference>